<dbReference type="SUPFAM" id="SSF57196">
    <property type="entry name" value="EGF/Laminin"/>
    <property type="match status" value="2"/>
</dbReference>
<dbReference type="PROSITE" id="PS00022">
    <property type="entry name" value="EGF_1"/>
    <property type="match status" value="1"/>
</dbReference>
<dbReference type="Gene3D" id="2.10.25.10">
    <property type="entry name" value="Laminin"/>
    <property type="match status" value="1"/>
</dbReference>
<feature type="disulfide bond" evidence="1">
    <location>
        <begin position="85"/>
        <end position="94"/>
    </location>
</feature>
<dbReference type="SMART" id="SM00181">
    <property type="entry name" value="EGF"/>
    <property type="match status" value="2"/>
</dbReference>
<comment type="caution">
    <text evidence="4">The sequence shown here is derived from an EMBL/GenBank/DDBJ whole genome shotgun (WGS) entry which is preliminary data.</text>
</comment>
<dbReference type="PROSITE" id="PS01186">
    <property type="entry name" value="EGF_2"/>
    <property type="match status" value="1"/>
</dbReference>
<dbReference type="AlphaFoldDB" id="A0A4U8UII2"/>
<accession>A0A4U8UII2</accession>
<gene>
    <name evidence="4" type="ORF">L596_000275</name>
</gene>
<dbReference type="OrthoDB" id="10040561at2759"/>
<sequence length="130" mass="13692">MVSNCLLLCVFITGLQHGAANLGPTCGREDCNLKGNCLGLKTAPLCFCDPGYLGLRCEESPCDGVVACNGNGLCIGTNLRSTCLCNLGYTGDRCQFAPDTRVPQQTQAQGSDYNYVMNTTTAAPKTPTTV</sequence>
<reference evidence="4 5" key="2">
    <citation type="journal article" date="2019" name="G3 (Bethesda)">
        <title>Hybrid Assembly of the Genome of the Entomopathogenic Nematode Steinernema carpocapsae Identifies the X-Chromosome.</title>
        <authorList>
            <person name="Serra L."/>
            <person name="Macchietto M."/>
            <person name="Macias-Munoz A."/>
            <person name="McGill C.J."/>
            <person name="Rodriguez I.M."/>
            <person name="Rodriguez B."/>
            <person name="Murad R."/>
            <person name="Mortazavi A."/>
        </authorList>
    </citation>
    <scope>NUCLEOTIDE SEQUENCE [LARGE SCALE GENOMIC DNA]</scope>
    <source>
        <strain evidence="4 5">ALL</strain>
    </source>
</reference>
<keyword evidence="1" id="KW-0245">EGF-like domain</keyword>
<feature type="domain" description="EGF-like" evidence="3">
    <location>
        <begin position="58"/>
        <end position="95"/>
    </location>
</feature>
<dbReference type="PROSITE" id="PS50026">
    <property type="entry name" value="EGF_3"/>
    <property type="match status" value="1"/>
</dbReference>
<keyword evidence="5" id="KW-1185">Reference proteome</keyword>
<organism evidence="4 5">
    <name type="scientific">Steinernema carpocapsae</name>
    <name type="common">Entomopathogenic nematode</name>
    <dbReference type="NCBI Taxonomy" id="34508"/>
    <lineage>
        <taxon>Eukaryota</taxon>
        <taxon>Metazoa</taxon>
        <taxon>Ecdysozoa</taxon>
        <taxon>Nematoda</taxon>
        <taxon>Chromadorea</taxon>
        <taxon>Rhabditida</taxon>
        <taxon>Tylenchina</taxon>
        <taxon>Panagrolaimomorpha</taxon>
        <taxon>Strongyloidoidea</taxon>
        <taxon>Steinernematidae</taxon>
        <taxon>Steinernema</taxon>
    </lineage>
</organism>
<feature type="signal peptide" evidence="2">
    <location>
        <begin position="1"/>
        <end position="20"/>
    </location>
</feature>
<dbReference type="STRING" id="34508.A0A4U8UII2"/>
<feature type="chain" id="PRO_5020534655" description="EGF-like domain-containing protein" evidence="2">
    <location>
        <begin position="21"/>
        <end position="130"/>
    </location>
</feature>
<evidence type="ECO:0000313" key="4">
    <source>
        <dbReference type="EMBL" id="TMS32441.1"/>
    </source>
</evidence>
<reference evidence="4 5" key="1">
    <citation type="journal article" date="2015" name="Genome Biol.">
        <title>Comparative genomics of Steinernema reveals deeply conserved gene regulatory networks.</title>
        <authorList>
            <person name="Dillman A.R."/>
            <person name="Macchietto M."/>
            <person name="Porter C.F."/>
            <person name="Rogers A."/>
            <person name="Williams B."/>
            <person name="Antoshechkin I."/>
            <person name="Lee M.M."/>
            <person name="Goodwin Z."/>
            <person name="Lu X."/>
            <person name="Lewis E.E."/>
            <person name="Goodrich-Blair H."/>
            <person name="Stock S.P."/>
            <person name="Adams B.J."/>
            <person name="Sternberg P.W."/>
            <person name="Mortazavi A."/>
        </authorList>
    </citation>
    <scope>NUCLEOTIDE SEQUENCE [LARGE SCALE GENOMIC DNA]</scope>
    <source>
        <strain evidence="4 5">ALL</strain>
    </source>
</reference>
<name>A0A4U8UII2_STECR</name>
<dbReference type="EMBL" id="AZBU02000001">
    <property type="protein sequence ID" value="TMS32441.1"/>
    <property type="molecule type" value="Genomic_DNA"/>
</dbReference>
<dbReference type="InterPro" id="IPR000742">
    <property type="entry name" value="EGF"/>
</dbReference>
<evidence type="ECO:0000256" key="2">
    <source>
        <dbReference type="SAM" id="SignalP"/>
    </source>
</evidence>
<evidence type="ECO:0000256" key="1">
    <source>
        <dbReference type="PROSITE-ProRule" id="PRU00076"/>
    </source>
</evidence>
<comment type="caution">
    <text evidence="1">Lacks conserved residue(s) required for the propagation of feature annotation.</text>
</comment>
<keyword evidence="1" id="KW-1015">Disulfide bond</keyword>
<keyword evidence="2" id="KW-0732">Signal</keyword>
<proteinExistence type="predicted"/>
<dbReference type="EMBL" id="CM016762">
    <property type="protein sequence ID" value="TMS32441.1"/>
    <property type="molecule type" value="Genomic_DNA"/>
</dbReference>
<protein>
    <recommendedName>
        <fullName evidence="3">EGF-like domain-containing protein</fullName>
    </recommendedName>
</protein>
<evidence type="ECO:0000313" key="5">
    <source>
        <dbReference type="Proteomes" id="UP000298663"/>
    </source>
</evidence>
<dbReference type="Proteomes" id="UP000298663">
    <property type="component" value="Chromosome X"/>
</dbReference>
<evidence type="ECO:0000259" key="3">
    <source>
        <dbReference type="PROSITE" id="PS50026"/>
    </source>
</evidence>